<sequence>MTESRLNGFCLLSVHQKLVLEKKAEIELAVVEKFSANPRRLMSSGSTCWSTPYDHKVMKIQKATSEDPVCNSLSFYIKNGWPNSIKRVQPIVQHYHRFPNELTEYIGPIYKGDKIIIPSKCRPDLLSKLYYGHFGVNETNNRSRQCFYWPGMARDLEEIVLSCHICMTHRKNNSREPLIPHDIPNCPWKKVVEMHTC</sequence>
<dbReference type="Proteomes" id="UP000801492">
    <property type="component" value="Unassembled WGS sequence"/>
</dbReference>
<dbReference type="AlphaFoldDB" id="A0A8K0DAK5"/>
<comment type="caution">
    <text evidence="3">The sequence shown here is derived from an EMBL/GenBank/DDBJ whole genome shotgun (WGS) entry which is preliminary data.</text>
</comment>
<feature type="domain" description="Integrase zinc-binding" evidence="2">
    <location>
        <begin position="117"/>
        <end position="171"/>
    </location>
</feature>
<dbReference type="PANTHER" id="PTHR37984:SF7">
    <property type="entry name" value="INTEGRASE CATALYTIC DOMAIN-CONTAINING PROTEIN"/>
    <property type="match status" value="1"/>
</dbReference>
<protein>
    <recommendedName>
        <fullName evidence="1">RNA-directed DNA polymerase</fullName>
        <ecNumber evidence="1">2.7.7.49</ecNumber>
    </recommendedName>
</protein>
<accession>A0A8K0DAK5</accession>
<evidence type="ECO:0000259" key="2">
    <source>
        <dbReference type="Pfam" id="PF17921"/>
    </source>
</evidence>
<dbReference type="Pfam" id="PF17921">
    <property type="entry name" value="Integrase_H2C2"/>
    <property type="match status" value="1"/>
</dbReference>
<dbReference type="InterPro" id="IPR050951">
    <property type="entry name" value="Retrovirus_Pol_polyprotein"/>
</dbReference>
<dbReference type="OrthoDB" id="8014485at2759"/>
<dbReference type="GO" id="GO:0003964">
    <property type="term" value="F:RNA-directed DNA polymerase activity"/>
    <property type="evidence" value="ECO:0007669"/>
    <property type="project" value="UniProtKB-EC"/>
</dbReference>
<evidence type="ECO:0000313" key="3">
    <source>
        <dbReference type="EMBL" id="KAF2897370.1"/>
    </source>
</evidence>
<dbReference type="EC" id="2.7.7.49" evidence="1"/>
<dbReference type="EMBL" id="VTPC01004228">
    <property type="protein sequence ID" value="KAF2897370.1"/>
    <property type="molecule type" value="Genomic_DNA"/>
</dbReference>
<dbReference type="InterPro" id="IPR041588">
    <property type="entry name" value="Integrase_H2C2"/>
</dbReference>
<gene>
    <name evidence="3" type="ORF">ILUMI_08804</name>
</gene>
<organism evidence="3 4">
    <name type="scientific">Ignelater luminosus</name>
    <name type="common">Cucubano</name>
    <name type="synonym">Pyrophorus luminosus</name>
    <dbReference type="NCBI Taxonomy" id="2038154"/>
    <lineage>
        <taxon>Eukaryota</taxon>
        <taxon>Metazoa</taxon>
        <taxon>Ecdysozoa</taxon>
        <taxon>Arthropoda</taxon>
        <taxon>Hexapoda</taxon>
        <taxon>Insecta</taxon>
        <taxon>Pterygota</taxon>
        <taxon>Neoptera</taxon>
        <taxon>Endopterygota</taxon>
        <taxon>Coleoptera</taxon>
        <taxon>Polyphaga</taxon>
        <taxon>Elateriformia</taxon>
        <taxon>Elateroidea</taxon>
        <taxon>Elateridae</taxon>
        <taxon>Agrypninae</taxon>
        <taxon>Pyrophorini</taxon>
        <taxon>Ignelater</taxon>
    </lineage>
</organism>
<proteinExistence type="predicted"/>
<dbReference type="PANTHER" id="PTHR37984">
    <property type="entry name" value="PROTEIN CBG26694"/>
    <property type="match status" value="1"/>
</dbReference>
<evidence type="ECO:0000313" key="4">
    <source>
        <dbReference type="Proteomes" id="UP000801492"/>
    </source>
</evidence>
<keyword evidence="4" id="KW-1185">Reference proteome</keyword>
<name>A0A8K0DAK5_IGNLU</name>
<evidence type="ECO:0000256" key="1">
    <source>
        <dbReference type="ARBA" id="ARBA00012493"/>
    </source>
</evidence>
<reference evidence="3" key="1">
    <citation type="submission" date="2019-08" db="EMBL/GenBank/DDBJ databases">
        <title>The genome of the North American firefly Photinus pyralis.</title>
        <authorList>
            <consortium name="Photinus pyralis genome working group"/>
            <person name="Fallon T.R."/>
            <person name="Sander Lower S.E."/>
            <person name="Weng J.-K."/>
        </authorList>
    </citation>
    <scope>NUCLEOTIDE SEQUENCE</scope>
    <source>
        <strain evidence="3">TRF0915ILg1</strain>
        <tissue evidence="3">Whole body</tissue>
    </source>
</reference>
<dbReference type="Gene3D" id="1.10.340.70">
    <property type="match status" value="1"/>
</dbReference>